<keyword evidence="2" id="KW-0472">Membrane</keyword>
<accession>A0ABS4M590</accession>
<protein>
    <submittedName>
        <fullName evidence="3">Uncharacterized protein</fullName>
    </submittedName>
</protein>
<keyword evidence="4" id="KW-1185">Reference proteome</keyword>
<sequence length="139" mass="14315">MNIEIKWSVPRARVVRRRALGTAHSAHAAVAYSGAYMHVGASRKWAGGIPLGEYTPTEKEMRMRARTVLAAVAFAGTVLLGGAGHALADDNDDMGMGNFGAEFGSSPQATPDGHSAPGGGQSGSVFGQSGSVFDKAIGR</sequence>
<keyword evidence="2" id="KW-0812">Transmembrane</keyword>
<evidence type="ECO:0000313" key="3">
    <source>
        <dbReference type="EMBL" id="MBP2054839.1"/>
    </source>
</evidence>
<feature type="transmembrane region" description="Helical" evidence="2">
    <location>
        <begin position="68"/>
        <end position="88"/>
    </location>
</feature>
<gene>
    <name evidence="3" type="ORF">J2Z21_007849</name>
</gene>
<dbReference type="RefSeq" id="WP_159400222.1">
    <property type="nucleotide sequence ID" value="NZ_CP016279.1"/>
</dbReference>
<evidence type="ECO:0000313" key="4">
    <source>
        <dbReference type="Proteomes" id="UP001519309"/>
    </source>
</evidence>
<proteinExistence type="predicted"/>
<keyword evidence="2" id="KW-1133">Transmembrane helix</keyword>
<comment type="caution">
    <text evidence="3">The sequence shown here is derived from an EMBL/GenBank/DDBJ whole genome shotgun (WGS) entry which is preliminary data.</text>
</comment>
<feature type="region of interest" description="Disordered" evidence="1">
    <location>
        <begin position="97"/>
        <end position="139"/>
    </location>
</feature>
<feature type="compositionally biased region" description="Low complexity" evidence="1">
    <location>
        <begin position="123"/>
        <end position="133"/>
    </location>
</feature>
<evidence type="ECO:0000256" key="2">
    <source>
        <dbReference type="SAM" id="Phobius"/>
    </source>
</evidence>
<reference evidence="3 4" key="1">
    <citation type="submission" date="2021-03" db="EMBL/GenBank/DDBJ databases">
        <title>Genomic Encyclopedia of Type Strains, Phase IV (KMG-IV): sequencing the most valuable type-strain genomes for metagenomic binning, comparative biology and taxonomic classification.</title>
        <authorList>
            <person name="Goeker M."/>
        </authorList>
    </citation>
    <scope>NUCLEOTIDE SEQUENCE [LARGE SCALE GENOMIC DNA]</scope>
    <source>
        <strain evidence="3 4">DSM 40499</strain>
    </source>
</reference>
<name>A0ABS4M590_9ACTN</name>
<evidence type="ECO:0000256" key="1">
    <source>
        <dbReference type="SAM" id="MobiDB-lite"/>
    </source>
</evidence>
<dbReference type="EMBL" id="JAGGLP010000024">
    <property type="protein sequence ID" value="MBP2054839.1"/>
    <property type="molecule type" value="Genomic_DNA"/>
</dbReference>
<organism evidence="3 4">
    <name type="scientific">Streptomyces griseochromogenes</name>
    <dbReference type="NCBI Taxonomy" id="68214"/>
    <lineage>
        <taxon>Bacteria</taxon>
        <taxon>Bacillati</taxon>
        <taxon>Actinomycetota</taxon>
        <taxon>Actinomycetes</taxon>
        <taxon>Kitasatosporales</taxon>
        <taxon>Streptomycetaceae</taxon>
        <taxon>Streptomyces</taxon>
    </lineage>
</organism>
<dbReference type="Proteomes" id="UP001519309">
    <property type="component" value="Unassembled WGS sequence"/>
</dbReference>